<evidence type="ECO:0000313" key="2">
    <source>
        <dbReference type="Proteomes" id="UP000001477"/>
    </source>
</evidence>
<accession>C4ZET9</accession>
<sequence length="73" mass="8242">MHITLKRADHFAFILQRHGNFQCFMLPINSRKMDMSDANDAVGVNVFVGKKPLDNDIAAFVIDIIQLSAHITE</sequence>
<name>C4ZET9_AGARV</name>
<dbReference type="HOGENOM" id="CLU_2699195_0_0_9"/>
<evidence type="ECO:0000313" key="1">
    <source>
        <dbReference type="EMBL" id="ACR74605.1"/>
    </source>
</evidence>
<reference evidence="1 2" key="1">
    <citation type="journal article" date="2009" name="Proc. Natl. Acad. Sci. U.S.A.">
        <title>Characterizing a model human gut microbiota composed of members of its two dominant bacterial phyla.</title>
        <authorList>
            <person name="Mahowald M.A."/>
            <person name="Rey F.E."/>
            <person name="Seedorf H."/>
            <person name="Turnbaugh P.J."/>
            <person name="Fulton R.S."/>
            <person name="Wollam A."/>
            <person name="Shah N."/>
            <person name="Wang C."/>
            <person name="Magrini V."/>
            <person name="Wilson R.K."/>
            <person name="Cantarel B.L."/>
            <person name="Coutinho P.M."/>
            <person name="Henrissat B."/>
            <person name="Crock L.W."/>
            <person name="Russell A."/>
            <person name="Verberkmoes N.C."/>
            <person name="Hettich R.L."/>
            <person name="Gordon J.I."/>
        </authorList>
    </citation>
    <scope>NUCLEOTIDE SEQUENCE [LARGE SCALE GENOMIC DNA]</scope>
    <source>
        <strain evidence="2">ATCC 33656 / DSM 3377 / JCM 17463 / KCTC 5835 / LMG 30912 / VPI 0990</strain>
    </source>
</reference>
<dbReference type="STRING" id="515619.EUBREC_0820"/>
<gene>
    <name evidence="1" type="ordered locus">EUBREC_0820</name>
</gene>
<dbReference type="AlphaFoldDB" id="C4ZET9"/>
<dbReference type="Proteomes" id="UP000001477">
    <property type="component" value="Chromosome"/>
</dbReference>
<dbReference type="EMBL" id="CP001107">
    <property type="protein sequence ID" value="ACR74605.1"/>
    <property type="molecule type" value="Genomic_DNA"/>
</dbReference>
<protein>
    <submittedName>
        <fullName evidence="1">Uncharacterized protein</fullName>
    </submittedName>
</protein>
<organism evidence="1 2">
    <name type="scientific">Agathobacter rectalis (strain ATCC 33656 / DSM 3377 / JCM 17463 / KCTC 5835 / VPI 0990)</name>
    <name type="common">Eubacterium rectale</name>
    <dbReference type="NCBI Taxonomy" id="515619"/>
    <lineage>
        <taxon>Bacteria</taxon>
        <taxon>Bacillati</taxon>
        <taxon>Bacillota</taxon>
        <taxon>Clostridia</taxon>
        <taxon>Lachnospirales</taxon>
        <taxon>Lachnospiraceae</taxon>
        <taxon>Agathobacter</taxon>
    </lineage>
</organism>
<proteinExistence type="predicted"/>
<dbReference type="KEGG" id="ere:EUBREC_0820"/>
<dbReference type="PaxDb" id="515619-EUBREC_0820"/>